<dbReference type="PANTHER" id="PTHR22777">
    <property type="entry name" value="HEMOLYSIN-RELATED"/>
    <property type="match status" value="1"/>
</dbReference>
<evidence type="ECO:0000256" key="1">
    <source>
        <dbReference type="ARBA" id="ARBA00022737"/>
    </source>
</evidence>
<feature type="domain" description="CBS" evidence="4">
    <location>
        <begin position="129"/>
        <end position="186"/>
    </location>
</feature>
<dbReference type="EMBL" id="AYYE01000896">
    <property type="protein sequence ID" value="ETK08731.1"/>
    <property type="molecule type" value="Genomic_DNA"/>
</dbReference>
<evidence type="ECO:0000256" key="2">
    <source>
        <dbReference type="ARBA" id="ARBA00023122"/>
    </source>
</evidence>
<dbReference type="InterPro" id="IPR046342">
    <property type="entry name" value="CBS_dom_sf"/>
</dbReference>
<organism evidence="5 6">
    <name type="scientific">Tannerella sp. oral taxon BU063 isolate Cell 1/3</name>
    <dbReference type="NCBI Taxonomy" id="1411022"/>
    <lineage>
        <taxon>Bacteria</taxon>
        <taxon>Pseudomonadati</taxon>
        <taxon>Bacteroidota</taxon>
        <taxon>Bacteroidia</taxon>
        <taxon>Bacteroidales</taxon>
        <taxon>Tannerellaceae</taxon>
        <taxon>Tannerella</taxon>
    </lineage>
</organism>
<protein>
    <recommendedName>
        <fullName evidence="4">CBS domain-containing protein</fullName>
    </recommendedName>
</protein>
<dbReference type="PANTHER" id="PTHR22777:SF27">
    <property type="entry name" value="MAGNESIUM AND COBALT EFFLUX PROTEIN CORC"/>
    <property type="match status" value="1"/>
</dbReference>
<dbReference type="Proteomes" id="UP000034982">
    <property type="component" value="Unassembled WGS sequence"/>
</dbReference>
<dbReference type="InterPro" id="IPR000644">
    <property type="entry name" value="CBS_dom"/>
</dbReference>
<dbReference type="SMART" id="SM01091">
    <property type="entry name" value="CorC_HlyC"/>
    <property type="match status" value="1"/>
</dbReference>
<dbReference type="SUPFAM" id="SSF56176">
    <property type="entry name" value="FAD-binding/transporter-associated domain-like"/>
    <property type="match status" value="1"/>
</dbReference>
<sequence length="279" mass="32185">MEERSDRRNFWDRVTQKLGKRVPTSQEELKQILQEAQEAEMIDEYTARLMARALEFSSREARDVMVTYSQMDVIHVQDNLKDIIDFSFKTAHSRFPVVAGDKDEILGILHTRDLFNYFFIPEEFNLKSLLREPVYVSEGQNLPALVKEFRDKRTHIAIVVDEHGGVSGLVTLEDVIEEIFGDIEDEFDLIDNEKNIVQTGSDTYYVNATTELEEFNEYFSSHLAEEDADTVGGLVLGLFGYLPKRGEVAKSEPFVFQVARVDKRRILLLKVRYTSNEDA</sequence>
<dbReference type="InterPro" id="IPR005170">
    <property type="entry name" value="Transptr-assoc_dom"/>
</dbReference>
<feature type="domain" description="CBS" evidence="4">
    <location>
        <begin position="65"/>
        <end position="128"/>
    </location>
</feature>
<dbReference type="GO" id="GO:0050660">
    <property type="term" value="F:flavin adenine dinucleotide binding"/>
    <property type="evidence" value="ECO:0007669"/>
    <property type="project" value="InterPro"/>
</dbReference>
<dbReference type="Pfam" id="PF00571">
    <property type="entry name" value="CBS"/>
    <property type="match status" value="2"/>
</dbReference>
<reference evidence="5 6" key="1">
    <citation type="submission" date="2013-11" db="EMBL/GenBank/DDBJ databases">
        <title>Single cell genomics of uncultured Tannerella BU063 (oral taxon 286).</title>
        <authorList>
            <person name="Beall C.J."/>
            <person name="Campbell A.G."/>
            <person name="Griffen A.L."/>
            <person name="Podar M."/>
            <person name="Leys E.J."/>
        </authorList>
    </citation>
    <scope>NUCLEOTIDE SEQUENCE [LARGE SCALE GENOMIC DNA]</scope>
    <source>
        <strain evidence="5">Cell 1/3</strain>
    </source>
</reference>
<dbReference type="AlphaFoldDB" id="W2CQG7"/>
<dbReference type="PROSITE" id="PS51371">
    <property type="entry name" value="CBS"/>
    <property type="match status" value="2"/>
</dbReference>
<dbReference type="InterPro" id="IPR016169">
    <property type="entry name" value="FAD-bd_PCMH_sub2"/>
</dbReference>
<keyword evidence="1" id="KW-0677">Repeat</keyword>
<dbReference type="InterPro" id="IPR036318">
    <property type="entry name" value="FAD-bd_PCMH-like_sf"/>
</dbReference>
<dbReference type="PATRIC" id="fig|1411022.3.peg.565"/>
<name>W2CQG7_9BACT</name>
<dbReference type="Pfam" id="PF03471">
    <property type="entry name" value="CorC_HlyC"/>
    <property type="match status" value="1"/>
</dbReference>
<evidence type="ECO:0000259" key="4">
    <source>
        <dbReference type="PROSITE" id="PS51371"/>
    </source>
</evidence>
<proteinExistence type="predicted"/>
<dbReference type="Gene3D" id="3.30.465.10">
    <property type="match status" value="1"/>
</dbReference>
<dbReference type="FunFam" id="3.10.580.10:FF:000002">
    <property type="entry name" value="Magnesium/cobalt efflux protein CorC"/>
    <property type="match status" value="1"/>
</dbReference>
<dbReference type="SUPFAM" id="SSF54631">
    <property type="entry name" value="CBS-domain pair"/>
    <property type="match status" value="1"/>
</dbReference>
<dbReference type="InterPro" id="IPR044751">
    <property type="entry name" value="Ion_transp-like_CBS"/>
</dbReference>
<dbReference type="Gene3D" id="3.10.580.10">
    <property type="entry name" value="CBS-domain"/>
    <property type="match status" value="1"/>
</dbReference>
<keyword evidence="2 3" id="KW-0129">CBS domain</keyword>
<dbReference type="CDD" id="cd04590">
    <property type="entry name" value="CBS_pair_CorC_HlyC_assoc"/>
    <property type="match status" value="1"/>
</dbReference>
<gene>
    <name evidence="5" type="ORF">T230_06355</name>
</gene>
<evidence type="ECO:0000313" key="5">
    <source>
        <dbReference type="EMBL" id="ETK08731.1"/>
    </source>
</evidence>
<comment type="caution">
    <text evidence="5">The sequence shown here is derived from an EMBL/GenBank/DDBJ whole genome shotgun (WGS) entry which is preliminary data.</text>
</comment>
<evidence type="ECO:0000256" key="3">
    <source>
        <dbReference type="PROSITE-ProRule" id="PRU00703"/>
    </source>
</evidence>
<evidence type="ECO:0000313" key="6">
    <source>
        <dbReference type="Proteomes" id="UP000034982"/>
    </source>
</evidence>
<dbReference type="GO" id="GO:0005886">
    <property type="term" value="C:plasma membrane"/>
    <property type="evidence" value="ECO:0007669"/>
    <property type="project" value="TreeGrafter"/>
</dbReference>
<accession>W2CQG7</accession>